<feature type="transmembrane region" description="Helical" evidence="12">
    <location>
        <begin position="244"/>
        <end position="264"/>
    </location>
</feature>
<evidence type="ECO:0000256" key="12">
    <source>
        <dbReference type="HAMAP-Rule" id="MF_01522"/>
    </source>
</evidence>
<dbReference type="AlphaFoldDB" id="Q1Z634"/>
<keyword evidence="9 12" id="KW-1133">Transmembrane helix</keyword>
<dbReference type="PANTHER" id="PTHR30540">
    <property type="entry name" value="OSMOTIC STRESS POTASSIUM TRANSPORTER"/>
    <property type="match status" value="1"/>
</dbReference>
<dbReference type="InterPro" id="IPR003855">
    <property type="entry name" value="K+_transporter"/>
</dbReference>
<evidence type="ECO:0000256" key="5">
    <source>
        <dbReference type="ARBA" id="ARBA00022538"/>
    </source>
</evidence>
<protein>
    <recommendedName>
        <fullName evidence="12">Probable potassium transport system protein Kup</fullName>
    </recommendedName>
</protein>
<keyword evidence="10 12" id="KW-0406">Ion transport</keyword>
<keyword evidence="5 12" id="KW-0633">Potassium transport</keyword>
<reference evidence="15 16" key="1">
    <citation type="submission" date="2006-03" db="EMBL/GenBank/DDBJ databases">
        <authorList>
            <person name="Bartlett D.H."/>
            <person name="Valle G."/>
            <person name="Lauro F.M."/>
            <person name="Vezzi A."/>
            <person name="Simonato F."/>
            <person name="Eloe E."/>
            <person name="Vitulo N."/>
            <person name="Stratton T.K."/>
            <person name="D'angelo M."/>
            <person name="Ferriera S."/>
            <person name="Johnson J."/>
            <person name="Kravitz S."/>
            <person name="Beeson K."/>
            <person name="Sutton G."/>
            <person name="Rogers Y."/>
            <person name="Friedman R."/>
            <person name="Frazier M."/>
            <person name="Venter J.C."/>
        </authorList>
    </citation>
    <scope>NUCLEOTIDE SEQUENCE [LARGE SCALE GENOMIC DNA]</scope>
    <source>
        <strain evidence="15 16">3TCK</strain>
    </source>
</reference>
<comment type="catalytic activity">
    <reaction evidence="12">
        <text>K(+)(in) + H(+)(in) = K(+)(out) + H(+)(out)</text>
        <dbReference type="Rhea" id="RHEA:28490"/>
        <dbReference type="ChEBI" id="CHEBI:15378"/>
        <dbReference type="ChEBI" id="CHEBI:29103"/>
    </reaction>
</comment>
<accession>Q1Z634</accession>
<dbReference type="HAMAP" id="MF_01522">
    <property type="entry name" value="Kup"/>
    <property type="match status" value="1"/>
</dbReference>
<feature type="transmembrane region" description="Helical" evidence="12">
    <location>
        <begin position="395"/>
        <end position="416"/>
    </location>
</feature>
<dbReference type="OrthoDB" id="9805577at2"/>
<dbReference type="RefSeq" id="WP_006230525.1">
    <property type="nucleotide sequence ID" value="NZ_CH724134.1"/>
</dbReference>
<feature type="domain" description="K+ potassium transporter integral membrane" evidence="13">
    <location>
        <begin position="12"/>
        <end position="453"/>
    </location>
</feature>
<evidence type="ECO:0000256" key="1">
    <source>
        <dbReference type="ARBA" id="ARBA00004141"/>
    </source>
</evidence>
<keyword evidence="11 12" id="KW-0472">Membrane</keyword>
<evidence type="ECO:0000256" key="2">
    <source>
        <dbReference type="ARBA" id="ARBA00007019"/>
    </source>
</evidence>
<feature type="transmembrane region" description="Helical" evidence="12">
    <location>
        <begin position="100"/>
        <end position="118"/>
    </location>
</feature>
<dbReference type="InterPro" id="IPR053952">
    <property type="entry name" value="K_trans_C"/>
</dbReference>
<dbReference type="PANTHER" id="PTHR30540:SF79">
    <property type="entry name" value="LOW AFFINITY POTASSIUM TRANSPORT SYSTEM PROTEIN KUP"/>
    <property type="match status" value="1"/>
</dbReference>
<dbReference type="Proteomes" id="UP000003789">
    <property type="component" value="Unassembled WGS sequence"/>
</dbReference>
<dbReference type="Pfam" id="PF22776">
    <property type="entry name" value="K_trans_C"/>
    <property type="match status" value="1"/>
</dbReference>
<evidence type="ECO:0000256" key="11">
    <source>
        <dbReference type="ARBA" id="ARBA00023136"/>
    </source>
</evidence>
<keyword evidence="8 12" id="KW-0630">Potassium</keyword>
<feature type="transmembrane region" description="Helical" evidence="12">
    <location>
        <begin position="362"/>
        <end position="383"/>
    </location>
</feature>
<dbReference type="GO" id="GO:0015079">
    <property type="term" value="F:potassium ion transmembrane transporter activity"/>
    <property type="evidence" value="ECO:0007669"/>
    <property type="project" value="UniProtKB-UniRule"/>
</dbReference>
<feature type="transmembrane region" description="Helical" evidence="12">
    <location>
        <begin position="168"/>
        <end position="188"/>
    </location>
</feature>
<dbReference type="HOGENOM" id="CLU_008142_4_2_6"/>
<evidence type="ECO:0000256" key="4">
    <source>
        <dbReference type="ARBA" id="ARBA00022475"/>
    </source>
</evidence>
<evidence type="ECO:0000313" key="16">
    <source>
        <dbReference type="Proteomes" id="UP000003789"/>
    </source>
</evidence>
<comment type="function">
    <text evidence="12">Transport of potassium into the cell. Likely operates as a K(+):H(+) symporter.</text>
</comment>
<dbReference type="InterPro" id="IPR023051">
    <property type="entry name" value="Kup"/>
</dbReference>
<evidence type="ECO:0000256" key="3">
    <source>
        <dbReference type="ARBA" id="ARBA00022448"/>
    </source>
</evidence>
<evidence type="ECO:0000256" key="7">
    <source>
        <dbReference type="ARBA" id="ARBA00022847"/>
    </source>
</evidence>
<evidence type="ECO:0000256" key="8">
    <source>
        <dbReference type="ARBA" id="ARBA00022958"/>
    </source>
</evidence>
<gene>
    <name evidence="12" type="primary">kup</name>
    <name evidence="15" type="ORF">P3TCK_12516</name>
</gene>
<evidence type="ECO:0000256" key="9">
    <source>
        <dbReference type="ARBA" id="ARBA00022989"/>
    </source>
</evidence>
<proteinExistence type="inferred from homology"/>
<dbReference type="GO" id="GO:0015293">
    <property type="term" value="F:symporter activity"/>
    <property type="evidence" value="ECO:0007669"/>
    <property type="project" value="UniProtKB-UniRule"/>
</dbReference>
<keyword evidence="7 12" id="KW-0769">Symport</keyword>
<feature type="transmembrane region" description="Helical" evidence="12">
    <location>
        <begin position="284"/>
        <end position="304"/>
    </location>
</feature>
<feature type="transmembrane region" description="Helical" evidence="12">
    <location>
        <begin position="138"/>
        <end position="156"/>
    </location>
</feature>
<sequence length="620" mass="69312">MKNKKKSLFGMSLLSVGVVYGDIGTSPLYAFKAAFHGQHSLVVNQANVLGVLSLIFWMFVLVVSTKYLLLVTRVNNNGEGGILTLSSLAMQQTHGMMKKCILTLGMLATGFFFGEAIITPAMSVLSAVEGVEVVTKKLSPYIMPIALTMILLLFAIQSYGTEKIGKLFSPIMVLWFLTIALLGVRSIADNPIVFNAVNPKFAVEFIFNHKLFTIYTLSVVVLAVTGVEALYADMGHFGIEPIKMAWFTLIMPSLVLNYYGQGALILTDSSNISNPFFLLAPKSLMLPLVILSTVATVIASQAVISSMFSITRQAINYGYLPPVRVLHTSHNEIGQIYVPIANFFLFISVVIVILIFQHSNNLAAAYGIAVTLTMMVTSILFSLVAMNKWKWSQPIVVQVMILMLCIDLPLFLSTTLKIENGGWLPIVIGLCVFSLMWLWKDEKSKLVSKAKMSHSAEAVAYSLERKFTSRVKGTAVYLSREEGYVPQSLLNNIQHNKVLHERVVFLTCIYDEKPRIHPMKRVKVKQISPTFWSVTAYYGYKEEPDIESALYSCYLSKLYFHLDETVFFVSSERIKIKEINVLHDAKARMFVFLSKNALRTSEKLKIPKDHLVELGVQLEI</sequence>
<feature type="domain" description="K+ potassium transporter C-terminal" evidence="14">
    <location>
        <begin position="472"/>
        <end position="620"/>
    </location>
</feature>
<dbReference type="InterPro" id="IPR053951">
    <property type="entry name" value="K_trans_N"/>
</dbReference>
<comment type="similarity">
    <text evidence="2 12">Belongs to the HAK/KUP transporter (TC 2.A.72) family.</text>
</comment>
<keyword evidence="6 12" id="KW-0812">Transmembrane</keyword>
<feature type="transmembrane region" description="Helical" evidence="12">
    <location>
        <begin position="45"/>
        <end position="63"/>
    </location>
</feature>
<evidence type="ECO:0000259" key="14">
    <source>
        <dbReference type="Pfam" id="PF22776"/>
    </source>
</evidence>
<feature type="transmembrane region" description="Helical" evidence="12">
    <location>
        <begin position="212"/>
        <end position="232"/>
    </location>
</feature>
<dbReference type="EMBL" id="AAPH01000007">
    <property type="protein sequence ID" value="EAS44010.1"/>
    <property type="molecule type" value="Genomic_DNA"/>
</dbReference>
<keyword evidence="4 12" id="KW-1003">Cell membrane</keyword>
<organism evidence="15 16">
    <name type="scientific">Photobacterium profundum 3TCK</name>
    <dbReference type="NCBI Taxonomy" id="314280"/>
    <lineage>
        <taxon>Bacteria</taxon>
        <taxon>Pseudomonadati</taxon>
        <taxon>Pseudomonadota</taxon>
        <taxon>Gammaproteobacteria</taxon>
        <taxon>Vibrionales</taxon>
        <taxon>Vibrionaceae</taxon>
        <taxon>Photobacterium</taxon>
    </lineage>
</organism>
<dbReference type="Pfam" id="PF02705">
    <property type="entry name" value="K_trans"/>
    <property type="match status" value="1"/>
</dbReference>
<comment type="subcellular location">
    <subcellularLocation>
        <location evidence="12">Cell membrane</location>
        <topology evidence="12">Multi-pass membrane protein</topology>
    </subcellularLocation>
    <subcellularLocation>
        <location evidence="1">Membrane</location>
        <topology evidence="1">Multi-pass membrane protein</topology>
    </subcellularLocation>
</comment>
<keyword evidence="3 12" id="KW-0813">Transport</keyword>
<evidence type="ECO:0000313" key="15">
    <source>
        <dbReference type="EMBL" id="EAS44010.1"/>
    </source>
</evidence>
<evidence type="ECO:0000259" key="13">
    <source>
        <dbReference type="Pfam" id="PF02705"/>
    </source>
</evidence>
<feature type="transmembrane region" description="Helical" evidence="12">
    <location>
        <begin position="422"/>
        <end position="439"/>
    </location>
</feature>
<name>Q1Z634_9GAMM</name>
<evidence type="ECO:0000256" key="6">
    <source>
        <dbReference type="ARBA" id="ARBA00022692"/>
    </source>
</evidence>
<evidence type="ECO:0000256" key="10">
    <source>
        <dbReference type="ARBA" id="ARBA00023065"/>
    </source>
</evidence>
<feature type="transmembrane region" description="Helical" evidence="12">
    <location>
        <begin position="336"/>
        <end position="356"/>
    </location>
</feature>
<comment type="caution">
    <text evidence="15">The sequence shown here is derived from an EMBL/GenBank/DDBJ whole genome shotgun (WGS) entry which is preliminary data.</text>
</comment>
<dbReference type="GO" id="GO:0005886">
    <property type="term" value="C:plasma membrane"/>
    <property type="evidence" value="ECO:0007669"/>
    <property type="project" value="UniProtKB-SubCell"/>
</dbReference>